<dbReference type="Proteomes" id="UP001165343">
    <property type="component" value="Unassembled WGS sequence"/>
</dbReference>
<feature type="domain" description="SPOR" evidence="2">
    <location>
        <begin position="246"/>
        <end position="321"/>
    </location>
</feature>
<comment type="caution">
    <text evidence="3">The sequence shown here is derived from an EMBL/GenBank/DDBJ whole genome shotgun (WGS) entry which is preliminary data.</text>
</comment>
<dbReference type="EMBL" id="JAMGBC010000001">
    <property type="protein sequence ID" value="MCL6678147.1"/>
    <property type="molecule type" value="Genomic_DNA"/>
</dbReference>
<gene>
    <name evidence="3" type="ORF">LZ519_02265</name>
</gene>
<dbReference type="SMART" id="SM00671">
    <property type="entry name" value="SEL1"/>
    <property type="match status" value="3"/>
</dbReference>
<evidence type="ECO:0000259" key="2">
    <source>
        <dbReference type="PROSITE" id="PS51724"/>
    </source>
</evidence>
<evidence type="ECO:0000256" key="1">
    <source>
        <dbReference type="SAM" id="SignalP"/>
    </source>
</evidence>
<evidence type="ECO:0000313" key="4">
    <source>
        <dbReference type="Proteomes" id="UP001165343"/>
    </source>
</evidence>
<dbReference type="InterPro" id="IPR007730">
    <property type="entry name" value="SPOR-like_dom"/>
</dbReference>
<sequence>MTRLAAGDYPGMKFIRFSLLLVIATSAASASPAAAPKTVRDGITAWQNADYASAVAIWRPLAERGDADAAFNLGQAYRLGRGVTVDLAQAQKWLEKSARAGHLDAQTTLGLLLFDSGSRDSALVWLKKAAERGDPRAMLVYGTALFNGDGVPRDPLMAYAYVSRSAAQGLEPAKTTLAEMDKVLPVDVRRRAVEIALQKAAEVPAPGSKPAKAAKPARVAAKPAVPPAVKAKPVATPSAAASPNQVATAGKWRIQLGAFSKRESAESLYRKFSGALAGHRPFYVAAGAVTRLQVGPYPSRAAAAAACASLKGQACFPVEAK</sequence>
<dbReference type="Gene3D" id="1.25.40.10">
    <property type="entry name" value="Tetratricopeptide repeat domain"/>
    <property type="match status" value="1"/>
</dbReference>
<proteinExistence type="predicted"/>
<accession>A0ABT0RD15</accession>
<protein>
    <submittedName>
        <fullName evidence="3">SPOR domain-containing protein</fullName>
    </submittedName>
</protein>
<keyword evidence="1" id="KW-0732">Signal</keyword>
<evidence type="ECO:0000313" key="3">
    <source>
        <dbReference type="EMBL" id="MCL6678147.1"/>
    </source>
</evidence>
<dbReference type="Gene3D" id="3.30.70.1070">
    <property type="entry name" value="Sporulation related repeat"/>
    <property type="match status" value="1"/>
</dbReference>
<name>A0ABT0RD15_9SPHN</name>
<dbReference type="InterPro" id="IPR011990">
    <property type="entry name" value="TPR-like_helical_dom_sf"/>
</dbReference>
<dbReference type="PANTHER" id="PTHR11102">
    <property type="entry name" value="SEL-1-LIKE PROTEIN"/>
    <property type="match status" value="1"/>
</dbReference>
<dbReference type="InterPro" id="IPR050767">
    <property type="entry name" value="Sel1_AlgK"/>
</dbReference>
<feature type="chain" id="PRO_5047175004" evidence="1">
    <location>
        <begin position="31"/>
        <end position="321"/>
    </location>
</feature>
<dbReference type="Pfam" id="PF08238">
    <property type="entry name" value="Sel1"/>
    <property type="match status" value="3"/>
</dbReference>
<dbReference type="RefSeq" id="WP_249867117.1">
    <property type="nucleotide sequence ID" value="NZ_JAMGBC010000001.1"/>
</dbReference>
<dbReference type="InterPro" id="IPR036680">
    <property type="entry name" value="SPOR-like_sf"/>
</dbReference>
<organism evidence="3 4">
    <name type="scientific">Sphingomonas anseongensis</name>
    <dbReference type="NCBI Taxonomy" id="2908207"/>
    <lineage>
        <taxon>Bacteria</taxon>
        <taxon>Pseudomonadati</taxon>
        <taxon>Pseudomonadota</taxon>
        <taxon>Alphaproteobacteria</taxon>
        <taxon>Sphingomonadales</taxon>
        <taxon>Sphingomonadaceae</taxon>
        <taxon>Sphingomonas</taxon>
    </lineage>
</organism>
<dbReference type="PANTHER" id="PTHR11102:SF160">
    <property type="entry name" value="ERAD-ASSOCIATED E3 UBIQUITIN-PROTEIN LIGASE COMPONENT HRD3"/>
    <property type="match status" value="1"/>
</dbReference>
<dbReference type="InterPro" id="IPR006597">
    <property type="entry name" value="Sel1-like"/>
</dbReference>
<dbReference type="PROSITE" id="PS51724">
    <property type="entry name" value="SPOR"/>
    <property type="match status" value="1"/>
</dbReference>
<keyword evidence="4" id="KW-1185">Reference proteome</keyword>
<feature type="signal peptide" evidence="1">
    <location>
        <begin position="1"/>
        <end position="30"/>
    </location>
</feature>
<reference evidence="3" key="1">
    <citation type="submission" date="2022-05" db="EMBL/GenBank/DDBJ databases">
        <authorList>
            <person name="Jo J.-H."/>
            <person name="Im W.-T."/>
        </authorList>
    </citation>
    <scope>NUCLEOTIDE SEQUENCE</scope>
    <source>
        <strain evidence="3">RG327</strain>
    </source>
</reference>
<dbReference type="SUPFAM" id="SSF110997">
    <property type="entry name" value="Sporulation related repeat"/>
    <property type="match status" value="1"/>
</dbReference>
<dbReference type="Pfam" id="PF05036">
    <property type="entry name" value="SPOR"/>
    <property type="match status" value="1"/>
</dbReference>
<dbReference type="SUPFAM" id="SSF81901">
    <property type="entry name" value="HCP-like"/>
    <property type="match status" value="1"/>
</dbReference>